<keyword evidence="1" id="KW-0472">Membrane</keyword>
<dbReference type="WBParaSite" id="Hba_06013">
    <property type="protein sequence ID" value="Hba_06013"/>
    <property type="gene ID" value="Hba_06013"/>
</dbReference>
<evidence type="ECO:0000256" key="1">
    <source>
        <dbReference type="SAM" id="Phobius"/>
    </source>
</evidence>
<evidence type="ECO:0000313" key="3">
    <source>
        <dbReference type="WBParaSite" id="Hba_06013"/>
    </source>
</evidence>
<name>A0A1I7WLJ6_HETBA</name>
<feature type="transmembrane region" description="Helical" evidence="1">
    <location>
        <begin position="59"/>
        <end position="80"/>
    </location>
</feature>
<accession>A0A1I7WLJ6</accession>
<keyword evidence="1" id="KW-0812">Transmembrane</keyword>
<feature type="transmembrane region" description="Helical" evidence="1">
    <location>
        <begin position="12"/>
        <end position="38"/>
    </location>
</feature>
<proteinExistence type="predicted"/>
<keyword evidence="1" id="KW-1133">Transmembrane helix</keyword>
<organism evidence="2 3">
    <name type="scientific">Heterorhabditis bacteriophora</name>
    <name type="common">Entomopathogenic nematode worm</name>
    <dbReference type="NCBI Taxonomy" id="37862"/>
    <lineage>
        <taxon>Eukaryota</taxon>
        <taxon>Metazoa</taxon>
        <taxon>Ecdysozoa</taxon>
        <taxon>Nematoda</taxon>
        <taxon>Chromadorea</taxon>
        <taxon>Rhabditida</taxon>
        <taxon>Rhabditina</taxon>
        <taxon>Rhabditomorpha</taxon>
        <taxon>Strongyloidea</taxon>
        <taxon>Heterorhabditidae</taxon>
        <taxon>Heterorhabditis</taxon>
    </lineage>
</organism>
<sequence length="89" mass="10948">MRQGIKKYSDQVLYIFSIYEHLYLCISLSKLIPIWRLLRQLMQRCKWANLAQFGSHLRSFTRMVANWMMLVFLMKAFYGYNYFEFIFLL</sequence>
<protein>
    <submittedName>
        <fullName evidence="3">Ovule protein</fullName>
    </submittedName>
</protein>
<dbReference type="AlphaFoldDB" id="A0A1I7WLJ6"/>
<keyword evidence="2" id="KW-1185">Reference proteome</keyword>
<reference evidence="3" key="1">
    <citation type="submission" date="2016-11" db="UniProtKB">
        <authorList>
            <consortium name="WormBaseParasite"/>
        </authorList>
    </citation>
    <scope>IDENTIFICATION</scope>
</reference>
<dbReference type="Proteomes" id="UP000095283">
    <property type="component" value="Unplaced"/>
</dbReference>
<evidence type="ECO:0000313" key="2">
    <source>
        <dbReference type="Proteomes" id="UP000095283"/>
    </source>
</evidence>